<dbReference type="RefSeq" id="XP_040683207.1">
    <property type="nucleotide sequence ID" value="XM_040836872.1"/>
</dbReference>
<sequence length="59" mass="6695">MRDAKVSDTFSSDHLLHLPAGTDLYDESRHQYLKEAVLKGPDLSQRARALCNVVLYVCF</sequence>
<keyword evidence="2" id="KW-1185">Reference proteome</keyword>
<dbReference type="AlphaFoldDB" id="A0A1L9R3Q0"/>
<evidence type="ECO:0000313" key="2">
    <source>
        <dbReference type="Proteomes" id="UP000184383"/>
    </source>
</evidence>
<reference evidence="2" key="1">
    <citation type="journal article" date="2017" name="Genome Biol.">
        <title>Comparative genomics reveals high biological diversity and specific adaptations in the industrially and medically important fungal genus Aspergillus.</title>
        <authorList>
            <person name="de Vries R.P."/>
            <person name="Riley R."/>
            <person name="Wiebenga A."/>
            <person name="Aguilar-Osorio G."/>
            <person name="Amillis S."/>
            <person name="Uchima C.A."/>
            <person name="Anderluh G."/>
            <person name="Asadollahi M."/>
            <person name="Askin M."/>
            <person name="Barry K."/>
            <person name="Battaglia E."/>
            <person name="Bayram O."/>
            <person name="Benocci T."/>
            <person name="Braus-Stromeyer S.A."/>
            <person name="Caldana C."/>
            <person name="Canovas D."/>
            <person name="Cerqueira G.C."/>
            <person name="Chen F."/>
            <person name="Chen W."/>
            <person name="Choi C."/>
            <person name="Clum A."/>
            <person name="Dos Santos R.A."/>
            <person name="Damasio A.R."/>
            <person name="Diallinas G."/>
            <person name="Emri T."/>
            <person name="Fekete E."/>
            <person name="Flipphi M."/>
            <person name="Freyberg S."/>
            <person name="Gallo A."/>
            <person name="Gournas C."/>
            <person name="Habgood R."/>
            <person name="Hainaut M."/>
            <person name="Harispe M.L."/>
            <person name="Henrissat B."/>
            <person name="Hilden K.S."/>
            <person name="Hope R."/>
            <person name="Hossain A."/>
            <person name="Karabika E."/>
            <person name="Karaffa L."/>
            <person name="Karanyi Z."/>
            <person name="Krasevec N."/>
            <person name="Kuo A."/>
            <person name="Kusch H."/>
            <person name="LaButti K."/>
            <person name="Lagendijk E.L."/>
            <person name="Lapidus A."/>
            <person name="Levasseur A."/>
            <person name="Lindquist E."/>
            <person name="Lipzen A."/>
            <person name="Logrieco A.F."/>
            <person name="MacCabe A."/>
            <person name="Maekelae M.R."/>
            <person name="Malavazi I."/>
            <person name="Melin P."/>
            <person name="Meyer V."/>
            <person name="Mielnichuk N."/>
            <person name="Miskei M."/>
            <person name="Molnar A.P."/>
            <person name="Mule G."/>
            <person name="Ngan C.Y."/>
            <person name="Orejas M."/>
            <person name="Orosz E."/>
            <person name="Ouedraogo J.P."/>
            <person name="Overkamp K.M."/>
            <person name="Park H.-S."/>
            <person name="Perrone G."/>
            <person name="Piumi F."/>
            <person name="Punt P.J."/>
            <person name="Ram A.F."/>
            <person name="Ramon A."/>
            <person name="Rauscher S."/>
            <person name="Record E."/>
            <person name="Riano-Pachon D.M."/>
            <person name="Robert V."/>
            <person name="Roehrig J."/>
            <person name="Ruller R."/>
            <person name="Salamov A."/>
            <person name="Salih N.S."/>
            <person name="Samson R.A."/>
            <person name="Sandor E."/>
            <person name="Sanguinetti M."/>
            <person name="Schuetze T."/>
            <person name="Sepcic K."/>
            <person name="Shelest E."/>
            <person name="Sherlock G."/>
            <person name="Sophianopoulou V."/>
            <person name="Squina F.M."/>
            <person name="Sun H."/>
            <person name="Susca A."/>
            <person name="Todd R.B."/>
            <person name="Tsang A."/>
            <person name="Unkles S.E."/>
            <person name="van de Wiele N."/>
            <person name="van Rossen-Uffink D."/>
            <person name="Oliveira J.V."/>
            <person name="Vesth T.C."/>
            <person name="Visser J."/>
            <person name="Yu J.-H."/>
            <person name="Zhou M."/>
            <person name="Andersen M.R."/>
            <person name="Archer D.B."/>
            <person name="Baker S.E."/>
            <person name="Benoit I."/>
            <person name="Brakhage A.A."/>
            <person name="Braus G.H."/>
            <person name="Fischer R."/>
            <person name="Frisvad J.C."/>
            <person name="Goldman G.H."/>
            <person name="Houbraken J."/>
            <person name="Oakley B."/>
            <person name="Pocsi I."/>
            <person name="Scazzocchio C."/>
            <person name="Seiboth B."/>
            <person name="vanKuyk P.A."/>
            <person name="Wortman J."/>
            <person name="Dyer P.S."/>
            <person name="Grigoriev I.V."/>
        </authorList>
    </citation>
    <scope>NUCLEOTIDE SEQUENCE [LARGE SCALE GENOMIC DNA]</scope>
    <source>
        <strain evidence="2">DTO 134E9</strain>
    </source>
</reference>
<gene>
    <name evidence="1" type="ORF">ASPWEDRAFT_46948</name>
</gene>
<dbReference type="GeneID" id="63752720"/>
<dbReference type="OrthoDB" id="194358at2759"/>
<dbReference type="EMBL" id="KV878232">
    <property type="protein sequence ID" value="OJJ29530.1"/>
    <property type="molecule type" value="Genomic_DNA"/>
</dbReference>
<organism evidence="1 2">
    <name type="scientific">Aspergillus wentii DTO 134E9</name>
    <dbReference type="NCBI Taxonomy" id="1073089"/>
    <lineage>
        <taxon>Eukaryota</taxon>
        <taxon>Fungi</taxon>
        <taxon>Dikarya</taxon>
        <taxon>Ascomycota</taxon>
        <taxon>Pezizomycotina</taxon>
        <taxon>Eurotiomycetes</taxon>
        <taxon>Eurotiomycetidae</taxon>
        <taxon>Eurotiales</taxon>
        <taxon>Aspergillaceae</taxon>
        <taxon>Aspergillus</taxon>
        <taxon>Aspergillus subgen. Cremei</taxon>
    </lineage>
</organism>
<evidence type="ECO:0000313" key="1">
    <source>
        <dbReference type="EMBL" id="OJJ29530.1"/>
    </source>
</evidence>
<dbReference type="Proteomes" id="UP000184383">
    <property type="component" value="Unassembled WGS sequence"/>
</dbReference>
<dbReference type="VEuPathDB" id="FungiDB:ASPWEDRAFT_46948"/>
<name>A0A1L9R3Q0_ASPWE</name>
<accession>A0A1L9R3Q0</accession>
<proteinExistence type="predicted"/>
<protein>
    <submittedName>
        <fullName evidence="1">Uncharacterized protein</fullName>
    </submittedName>
</protein>